<sequence>MVYLVLSGALPSMYQRQEAALPKTNIQIINFINNTNAGDSWNVTIRNNGPVSLQVGGRDKWQVFIDDRPALIPLEQGIIAKEATGDRDVTNDPNYSVPVNGVIVIKVTISLSTTSPHTVKVFGPQATQAFAGWSPKS</sequence>
<dbReference type="EMBL" id="RCOS01000162">
    <property type="protein sequence ID" value="RSN72251.1"/>
    <property type="molecule type" value="Genomic_DNA"/>
</dbReference>
<keyword evidence="2" id="KW-1185">Reference proteome</keyword>
<gene>
    <name evidence="1" type="ORF">D6D85_14545</name>
</gene>
<accession>A0A3R9PEI3</accession>
<protein>
    <submittedName>
        <fullName evidence="1">Uncharacterized protein</fullName>
    </submittedName>
</protein>
<dbReference type="Proteomes" id="UP000277582">
    <property type="component" value="Unassembled WGS sequence"/>
</dbReference>
<organism evidence="1 2">
    <name type="scientific">Candidatus Methanodesulfokora washburnensis</name>
    <dbReference type="NCBI Taxonomy" id="2478471"/>
    <lineage>
        <taxon>Archaea</taxon>
        <taxon>Thermoproteota</taxon>
        <taxon>Candidatus Korarchaeia</taxon>
        <taxon>Candidatus Korarchaeia incertae sedis</taxon>
        <taxon>Candidatus Methanodesulfokora</taxon>
    </lineage>
</organism>
<dbReference type="AlphaFoldDB" id="A0A3R9PEI3"/>
<proteinExistence type="predicted"/>
<evidence type="ECO:0000313" key="1">
    <source>
        <dbReference type="EMBL" id="RSN72251.1"/>
    </source>
</evidence>
<evidence type="ECO:0000313" key="2">
    <source>
        <dbReference type="Proteomes" id="UP000277582"/>
    </source>
</evidence>
<reference evidence="1 2" key="1">
    <citation type="submission" date="2018-10" db="EMBL/GenBank/DDBJ databases">
        <title>Co-occurring genomic capacity for anaerobic methane metabolism and dissimilatory sulfite reduction discovered in the Korarchaeota.</title>
        <authorList>
            <person name="Mckay L.J."/>
            <person name="Dlakic M."/>
            <person name="Fields M.W."/>
            <person name="Delmont T.O."/>
            <person name="Eren A.M."/>
            <person name="Jay Z.J."/>
            <person name="Klingelsmith K.B."/>
            <person name="Rusch D.B."/>
            <person name="Inskeep W.P."/>
        </authorList>
    </citation>
    <scope>NUCLEOTIDE SEQUENCE [LARGE SCALE GENOMIC DNA]</scope>
    <source>
        <strain evidence="1 2">MDKW</strain>
    </source>
</reference>
<comment type="caution">
    <text evidence="1">The sequence shown here is derived from an EMBL/GenBank/DDBJ whole genome shotgun (WGS) entry which is preliminary data.</text>
</comment>
<name>A0A3R9PEI3_9CREN</name>